<protein>
    <submittedName>
        <fullName evidence="2">AzlD domain-containing protein</fullName>
    </submittedName>
</protein>
<dbReference type="OrthoDB" id="6119856at2"/>
<feature type="transmembrane region" description="Helical" evidence="1">
    <location>
        <begin position="73"/>
        <end position="106"/>
    </location>
</feature>
<evidence type="ECO:0000313" key="3">
    <source>
        <dbReference type="Proteomes" id="UP000244496"/>
    </source>
</evidence>
<name>A0A2S0UP63_9RHOB</name>
<sequence length="108" mass="11242">MIDRSTFWIVVPLLAIGTYLIRFSFLGTLGNRPLPAWLTRALKFTAVAILAALVAPGVLWPAATGGQTDPARLVAAVVTLATGIATRSTMGAIAAGAAALYGMLWLMS</sequence>
<evidence type="ECO:0000256" key="1">
    <source>
        <dbReference type="SAM" id="Phobius"/>
    </source>
</evidence>
<feature type="transmembrane region" description="Helical" evidence="1">
    <location>
        <begin position="6"/>
        <end position="29"/>
    </location>
</feature>
<reference evidence="2 3" key="1">
    <citation type="submission" date="2018-04" db="EMBL/GenBank/DDBJ databases">
        <title>Genome sequencing of Gemmobacter.</title>
        <authorList>
            <person name="Yi H."/>
            <person name="Baek M.-G."/>
        </authorList>
    </citation>
    <scope>NUCLEOTIDE SEQUENCE [LARGE SCALE GENOMIC DNA]</scope>
    <source>
        <strain evidence="2 3">HYN0069</strain>
    </source>
</reference>
<keyword evidence="1" id="KW-0812">Transmembrane</keyword>
<dbReference type="EMBL" id="CP028918">
    <property type="protein sequence ID" value="AWB49604.1"/>
    <property type="molecule type" value="Genomic_DNA"/>
</dbReference>
<gene>
    <name evidence="2" type="ORF">HYN69_14840</name>
</gene>
<keyword evidence="3" id="KW-1185">Reference proteome</keyword>
<dbReference type="Pfam" id="PF05437">
    <property type="entry name" value="AzlD"/>
    <property type="match status" value="1"/>
</dbReference>
<dbReference type="KEGG" id="geh:HYN69_14840"/>
<dbReference type="AlphaFoldDB" id="A0A2S0UP63"/>
<organism evidence="2 3">
    <name type="scientific">Paragemmobacter aquarius</name>
    <dbReference type="NCBI Taxonomy" id="2169400"/>
    <lineage>
        <taxon>Bacteria</taxon>
        <taxon>Pseudomonadati</taxon>
        <taxon>Pseudomonadota</taxon>
        <taxon>Alphaproteobacteria</taxon>
        <taxon>Rhodobacterales</taxon>
        <taxon>Paracoccaceae</taxon>
        <taxon>Paragemmobacter</taxon>
    </lineage>
</organism>
<dbReference type="RefSeq" id="WP_108436421.1">
    <property type="nucleotide sequence ID" value="NZ_CP028918.1"/>
</dbReference>
<accession>A0A2S0UP63</accession>
<proteinExistence type="predicted"/>
<dbReference type="Proteomes" id="UP000244496">
    <property type="component" value="Chromosome"/>
</dbReference>
<keyword evidence="1" id="KW-1133">Transmembrane helix</keyword>
<dbReference type="InterPro" id="IPR008407">
    <property type="entry name" value="Brnchd-chn_aa_trnsp_AzlD"/>
</dbReference>
<keyword evidence="1" id="KW-0472">Membrane</keyword>
<evidence type="ECO:0000313" key="2">
    <source>
        <dbReference type="EMBL" id="AWB49604.1"/>
    </source>
</evidence>
<feature type="transmembrane region" description="Helical" evidence="1">
    <location>
        <begin position="41"/>
        <end position="61"/>
    </location>
</feature>